<name>A0A8J2QVL9_9NEOP</name>
<dbReference type="Proteomes" id="UP000789524">
    <property type="component" value="Unassembled WGS sequence"/>
</dbReference>
<evidence type="ECO:0000256" key="1">
    <source>
        <dbReference type="SAM" id="MobiDB-lite"/>
    </source>
</evidence>
<organism evidence="2 3">
    <name type="scientific">Danaus chrysippus</name>
    <name type="common">African queen</name>
    <dbReference type="NCBI Taxonomy" id="151541"/>
    <lineage>
        <taxon>Eukaryota</taxon>
        <taxon>Metazoa</taxon>
        <taxon>Ecdysozoa</taxon>
        <taxon>Arthropoda</taxon>
        <taxon>Hexapoda</taxon>
        <taxon>Insecta</taxon>
        <taxon>Pterygota</taxon>
        <taxon>Neoptera</taxon>
        <taxon>Endopterygota</taxon>
        <taxon>Lepidoptera</taxon>
        <taxon>Glossata</taxon>
        <taxon>Ditrysia</taxon>
        <taxon>Papilionoidea</taxon>
        <taxon>Nymphalidae</taxon>
        <taxon>Danainae</taxon>
        <taxon>Danaini</taxon>
        <taxon>Danaina</taxon>
        <taxon>Danaus</taxon>
        <taxon>Anosia</taxon>
    </lineage>
</organism>
<gene>
    <name evidence="2" type="ORF">DCHRY22_LOCUS10363</name>
</gene>
<proteinExistence type="predicted"/>
<dbReference type="EMBL" id="CAKASE010000069">
    <property type="protein sequence ID" value="CAG9573058.1"/>
    <property type="molecule type" value="Genomic_DNA"/>
</dbReference>
<keyword evidence="3" id="KW-1185">Reference proteome</keyword>
<comment type="caution">
    <text evidence="2">The sequence shown here is derived from an EMBL/GenBank/DDBJ whole genome shotgun (WGS) entry which is preliminary data.</text>
</comment>
<protein>
    <submittedName>
        <fullName evidence="2">(African queen) hypothetical protein</fullName>
    </submittedName>
</protein>
<sequence>MPPSGSPRETPKHASATIRRRAANGHLPSRGLTPSDQECPPAWRACLITRGLTPYPSHPSPRGQSPTTHRRAQAPDGRQRGNRPTTSELRPPERPEYPLPPKTATDGFLPDP</sequence>
<reference evidence="2" key="1">
    <citation type="submission" date="2021-09" db="EMBL/GenBank/DDBJ databases">
        <authorList>
            <person name="Martin H S."/>
        </authorList>
    </citation>
    <scope>NUCLEOTIDE SEQUENCE</scope>
</reference>
<accession>A0A8J2QVL9</accession>
<dbReference type="AlphaFoldDB" id="A0A8J2QVL9"/>
<evidence type="ECO:0000313" key="2">
    <source>
        <dbReference type="EMBL" id="CAG9573058.1"/>
    </source>
</evidence>
<evidence type="ECO:0000313" key="3">
    <source>
        <dbReference type="Proteomes" id="UP000789524"/>
    </source>
</evidence>
<feature type="region of interest" description="Disordered" evidence="1">
    <location>
        <begin position="1"/>
        <end position="112"/>
    </location>
</feature>